<feature type="signal peptide" evidence="1">
    <location>
        <begin position="1"/>
        <end position="19"/>
    </location>
</feature>
<evidence type="ECO:0008006" key="4">
    <source>
        <dbReference type="Google" id="ProtNLM"/>
    </source>
</evidence>
<evidence type="ECO:0000313" key="3">
    <source>
        <dbReference type="Proteomes" id="UP001152747"/>
    </source>
</evidence>
<keyword evidence="1" id="KW-0732">Signal</keyword>
<gene>
    <name evidence="2" type="ORF">CAMP_LOCUS13451</name>
</gene>
<keyword evidence="3" id="KW-1185">Reference proteome</keyword>
<reference evidence="2" key="1">
    <citation type="submission" date="2022-11" db="EMBL/GenBank/DDBJ databases">
        <authorList>
            <person name="Kikuchi T."/>
        </authorList>
    </citation>
    <scope>NUCLEOTIDE SEQUENCE</scope>
    <source>
        <strain evidence="2">PS1010</strain>
    </source>
</reference>
<feature type="chain" id="PRO_5040263839" description="DUF4019 domain-containing protein" evidence="1">
    <location>
        <begin position="20"/>
        <end position="146"/>
    </location>
</feature>
<accession>A0A9P1ITK2</accession>
<comment type="caution">
    <text evidence="2">The sequence shown here is derived from an EMBL/GenBank/DDBJ whole genome shotgun (WGS) entry which is preliminary data.</text>
</comment>
<organism evidence="2 3">
    <name type="scientific">Caenorhabditis angaria</name>
    <dbReference type="NCBI Taxonomy" id="860376"/>
    <lineage>
        <taxon>Eukaryota</taxon>
        <taxon>Metazoa</taxon>
        <taxon>Ecdysozoa</taxon>
        <taxon>Nematoda</taxon>
        <taxon>Chromadorea</taxon>
        <taxon>Rhabditida</taxon>
        <taxon>Rhabditina</taxon>
        <taxon>Rhabditomorpha</taxon>
        <taxon>Rhabditoidea</taxon>
        <taxon>Rhabditidae</taxon>
        <taxon>Peloderinae</taxon>
        <taxon>Caenorhabditis</taxon>
    </lineage>
</organism>
<evidence type="ECO:0000313" key="2">
    <source>
        <dbReference type="EMBL" id="CAI5450814.1"/>
    </source>
</evidence>
<sequence length="146" mass="16878">MISTKTLLIFLAFFAQNSAANPSSFSSSDPKAIKAAQHFVDSLWKMHETIGFKKIGIYFTDNFERITINKKAQYLKEVQKNFGTALGLRLFYKYDRIAYFEQKEDGIKYLTFNVRRNSTYTCTTNLIENPAILGGYQIRRITDFKA</sequence>
<dbReference type="EMBL" id="CANHGI010000005">
    <property type="protein sequence ID" value="CAI5450814.1"/>
    <property type="molecule type" value="Genomic_DNA"/>
</dbReference>
<evidence type="ECO:0000256" key="1">
    <source>
        <dbReference type="SAM" id="SignalP"/>
    </source>
</evidence>
<dbReference type="AlphaFoldDB" id="A0A9P1ITK2"/>
<dbReference type="Proteomes" id="UP001152747">
    <property type="component" value="Unassembled WGS sequence"/>
</dbReference>
<name>A0A9P1ITK2_9PELO</name>
<proteinExistence type="predicted"/>
<protein>
    <recommendedName>
        <fullName evidence="4">DUF4019 domain-containing protein</fullName>
    </recommendedName>
</protein>